<gene>
    <name evidence="2" type="ORF">QJ048_07310</name>
</gene>
<keyword evidence="3" id="KW-1185">Reference proteome</keyword>
<dbReference type="PANTHER" id="PTHR43143:SF1">
    <property type="entry name" value="SERINE_THREONINE-PROTEIN PHOSPHATASE CPPED1"/>
    <property type="match status" value="1"/>
</dbReference>
<comment type="caution">
    <text evidence="2">The sequence shown here is derived from an EMBL/GenBank/DDBJ whole genome shotgun (WGS) entry which is preliminary data.</text>
</comment>
<protein>
    <submittedName>
        <fullName evidence="2">Metallophosphoesterase</fullName>
    </submittedName>
</protein>
<dbReference type="Gene3D" id="3.60.21.10">
    <property type="match status" value="1"/>
</dbReference>
<evidence type="ECO:0000313" key="3">
    <source>
        <dbReference type="Proteomes" id="UP001226434"/>
    </source>
</evidence>
<evidence type="ECO:0000259" key="1">
    <source>
        <dbReference type="Pfam" id="PF00149"/>
    </source>
</evidence>
<proteinExistence type="predicted"/>
<feature type="domain" description="Calcineurin-like phosphoesterase" evidence="1">
    <location>
        <begin position="50"/>
        <end position="227"/>
    </location>
</feature>
<dbReference type="InterPro" id="IPR029052">
    <property type="entry name" value="Metallo-depent_PP-like"/>
</dbReference>
<dbReference type="EMBL" id="JASBRG010000004">
    <property type="protein sequence ID" value="MDI3319574.1"/>
    <property type="molecule type" value="Genomic_DNA"/>
</dbReference>
<dbReference type="InterPro" id="IPR004843">
    <property type="entry name" value="Calcineurin-like_PHP"/>
</dbReference>
<dbReference type="Pfam" id="PF00149">
    <property type="entry name" value="Metallophos"/>
    <property type="match status" value="1"/>
</dbReference>
<dbReference type="PANTHER" id="PTHR43143">
    <property type="entry name" value="METALLOPHOSPHOESTERASE, CALCINEURIN SUPERFAMILY"/>
    <property type="match status" value="1"/>
</dbReference>
<sequence>MKILKIYVPLVIALSACKARHSDDSYFFVQMSDPQFGFYTDNKSFDIETAHFEKAIQKANRLHPAFVIVTGDLVHKTFDAAQINEYKRIAGQLDSDIPLYNVPGNHDVGNEPTPQDVDAYNAAFGSDYYTFHCGNMLGIVLNSNFLHSPEKAMDKAKAQEEWLIRTLDSASNNSYKNKVVFMHHPLFIERPEEGDGYFNIPTVTRKKYLDLFKAHGIKYIFAGHLHRNFFGRSDSLEMTTTGPVGKPLGQDSSGLRIVQVNGGIITSKYYVLDSIPQKP</sequence>
<accession>A0ABT6RCD2</accession>
<reference evidence="2 3" key="1">
    <citation type="submission" date="2023-05" db="EMBL/GenBank/DDBJ databases">
        <title>Genome sequence of Pinibacter sp. MAH-24.</title>
        <authorList>
            <person name="Huq M.A."/>
        </authorList>
    </citation>
    <scope>NUCLEOTIDE SEQUENCE [LARGE SCALE GENOMIC DNA]</scope>
    <source>
        <strain evidence="2 3">MAH-24</strain>
    </source>
</reference>
<dbReference type="InterPro" id="IPR051918">
    <property type="entry name" value="STPP_CPPED1"/>
</dbReference>
<dbReference type="PROSITE" id="PS51257">
    <property type="entry name" value="PROKAR_LIPOPROTEIN"/>
    <property type="match status" value="1"/>
</dbReference>
<dbReference type="RefSeq" id="WP_282333690.1">
    <property type="nucleotide sequence ID" value="NZ_JASBRG010000004.1"/>
</dbReference>
<evidence type="ECO:0000313" key="2">
    <source>
        <dbReference type="EMBL" id="MDI3319574.1"/>
    </source>
</evidence>
<name>A0ABT6RCD2_9BACT</name>
<dbReference type="Proteomes" id="UP001226434">
    <property type="component" value="Unassembled WGS sequence"/>
</dbReference>
<dbReference type="SUPFAM" id="SSF56300">
    <property type="entry name" value="Metallo-dependent phosphatases"/>
    <property type="match status" value="1"/>
</dbReference>
<organism evidence="2 3">
    <name type="scientific">Pinibacter soli</name>
    <dbReference type="NCBI Taxonomy" id="3044211"/>
    <lineage>
        <taxon>Bacteria</taxon>
        <taxon>Pseudomonadati</taxon>
        <taxon>Bacteroidota</taxon>
        <taxon>Chitinophagia</taxon>
        <taxon>Chitinophagales</taxon>
        <taxon>Chitinophagaceae</taxon>
        <taxon>Pinibacter</taxon>
    </lineage>
</organism>